<dbReference type="InterPro" id="IPR011990">
    <property type="entry name" value="TPR-like_helical_dom_sf"/>
</dbReference>
<keyword evidence="4" id="KW-1185">Reference proteome</keyword>
<dbReference type="SUPFAM" id="SSF53474">
    <property type="entry name" value="alpha/beta-Hydrolases"/>
    <property type="match status" value="1"/>
</dbReference>
<evidence type="ECO:0000313" key="3">
    <source>
        <dbReference type="EMBL" id="KAF7318980.1"/>
    </source>
</evidence>
<dbReference type="SUPFAM" id="SSF48452">
    <property type="entry name" value="TPR-like"/>
    <property type="match status" value="2"/>
</dbReference>
<dbReference type="PANTHER" id="PTHR33840:SF1">
    <property type="entry name" value="TLE1 PHOSPHOLIPASE DOMAIN-CONTAINING PROTEIN"/>
    <property type="match status" value="1"/>
</dbReference>
<feature type="region of interest" description="Disordered" evidence="1">
    <location>
        <begin position="222"/>
        <end position="273"/>
    </location>
</feature>
<dbReference type="OrthoDB" id="3026932at2759"/>
<comment type="caution">
    <text evidence="3">The sequence shown here is derived from an EMBL/GenBank/DDBJ whole genome shotgun (WGS) entry which is preliminary data.</text>
</comment>
<dbReference type="InterPro" id="IPR019734">
    <property type="entry name" value="TPR_rpt"/>
</dbReference>
<accession>A0A8H6THG8</accession>
<gene>
    <name evidence="3" type="ORF">HMN09_00234000</name>
</gene>
<feature type="compositionally biased region" description="Polar residues" evidence="1">
    <location>
        <begin position="233"/>
        <end position="248"/>
    </location>
</feature>
<protein>
    <submittedName>
        <fullName evidence="3">DUF2235 domain-containing protein</fullName>
    </submittedName>
</protein>
<dbReference type="SMART" id="SM00028">
    <property type="entry name" value="TPR"/>
    <property type="match status" value="3"/>
</dbReference>
<evidence type="ECO:0000259" key="2">
    <source>
        <dbReference type="Pfam" id="PF09994"/>
    </source>
</evidence>
<name>A0A8H6THG8_MYCCL</name>
<dbReference type="PANTHER" id="PTHR33840">
    <property type="match status" value="1"/>
</dbReference>
<dbReference type="Pfam" id="PF09994">
    <property type="entry name" value="T6SS_Tle1-like_cat"/>
    <property type="match status" value="1"/>
</dbReference>
<proteinExistence type="predicted"/>
<organism evidence="3 4">
    <name type="scientific">Mycena chlorophos</name>
    <name type="common">Agaric fungus</name>
    <name type="synonym">Agaricus chlorophos</name>
    <dbReference type="NCBI Taxonomy" id="658473"/>
    <lineage>
        <taxon>Eukaryota</taxon>
        <taxon>Fungi</taxon>
        <taxon>Dikarya</taxon>
        <taxon>Basidiomycota</taxon>
        <taxon>Agaricomycotina</taxon>
        <taxon>Agaricomycetes</taxon>
        <taxon>Agaricomycetidae</taxon>
        <taxon>Agaricales</taxon>
        <taxon>Marasmiineae</taxon>
        <taxon>Mycenaceae</taxon>
        <taxon>Mycena</taxon>
    </lineage>
</organism>
<dbReference type="EMBL" id="JACAZE010000003">
    <property type="protein sequence ID" value="KAF7318980.1"/>
    <property type="molecule type" value="Genomic_DNA"/>
</dbReference>
<feature type="compositionally biased region" description="Low complexity" evidence="1">
    <location>
        <begin position="258"/>
        <end position="273"/>
    </location>
</feature>
<feature type="domain" description="T6SS Phospholipase effector Tle1-like catalytic" evidence="2">
    <location>
        <begin position="37"/>
        <end position="319"/>
    </location>
</feature>
<dbReference type="InterPro" id="IPR029058">
    <property type="entry name" value="AB_hydrolase_fold"/>
</dbReference>
<dbReference type="InterPro" id="IPR018712">
    <property type="entry name" value="Tle1-like_cat"/>
</dbReference>
<evidence type="ECO:0000256" key="1">
    <source>
        <dbReference type="SAM" id="MobiDB-lite"/>
    </source>
</evidence>
<evidence type="ECO:0000313" key="4">
    <source>
        <dbReference type="Proteomes" id="UP000613580"/>
    </source>
</evidence>
<dbReference type="Gene3D" id="1.25.40.10">
    <property type="entry name" value="Tetratricopeptide repeat domain"/>
    <property type="match status" value="3"/>
</dbReference>
<reference evidence="3" key="1">
    <citation type="submission" date="2020-05" db="EMBL/GenBank/DDBJ databases">
        <title>Mycena genomes resolve the evolution of fungal bioluminescence.</title>
        <authorList>
            <person name="Tsai I.J."/>
        </authorList>
    </citation>
    <scope>NUCLEOTIDE SEQUENCE</scope>
    <source>
        <strain evidence="3">110903Hualien_Pintung</strain>
    </source>
</reference>
<dbReference type="Proteomes" id="UP000613580">
    <property type="component" value="Unassembled WGS sequence"/>
</dbReference>
<sequence length="1311" mass="144266">MNFQSLPLPPPRLATHPQDVDVFLSTPCTRHPLKGAHKENSTLLELHTHILLDPGDEQLAYYSPGSGRGPLGNVLEALSGRRSKKTIVDAYRWLCERYLPGDRIFLFGFSKGAYNVQTLASMIDMVGLVNVGNQRAVSNAYDVFCRGDGRAATKFRSTFARKAKVHFIGVWETSIAARIFGTRPGPSESLPERVCIFRQALALDELRAGCVPVIPATTDEPATDLGDIKLKSETGSVETIGSETGTSTARARSRSRSPRPMSRRASSLASRSSRASRVGRSFTDVKEVWFAGTQAELGAGLQLDGANNLSSVPLSWMENEAATAGLRLRSRLRTSKSKWDTLHSGKHSLGFLRRISELRPERPSKSRRKIEAGQQVHAAVAFEPGGYRPRVSFANIDAPIDWKQLVGQNTKQLSFDWAFAFGHRLEASLFDAAAILEAIRGLADVWKQPNRPVDLEREAFWIERLSFMALTGKLCETYLANDAPIWNDDRHAEYTAAVTFFGRLMEKQPAIFTGDLAEILEAQCRFIHRERQEECNLDLEKQLEEALRLRRIDVSLPINQPLRAYKLAACLVSIGAYSAIAFHKLQKALFFLDESVDVLRPLLETDFPLSYPHFALLQRTLSTCLQNLGYDSSALRVSEAVVALSRDLTETHPQCGHVLAGALHDLAFGFNSKLRLVHEDDPAEECVRLYRSLADEDPAGYDDLLALALHNYSLDLLRRAQYDKAHSLFLEELDIRRKLDDADALSGCLEQLARCLSALGKVSAAIDAADEAVSLRQRTLGSTIDETKLADALHLQSCCLSLSPGRTEDALVSARQAVSTQRGLAKDPLFNIRLGIFLTNFSVALSEAGKHVDALRAAQEVVTLRAEGWGDDADCALSLSRMAVCLRNTGKYADSLVVAEKCLELVQSIVISSSTEKWELHRIEMQLAETLHALSICLVDGPGGASDAVHVAADSAARYRRLVAKGNTSMALETAFVRSLVQWSRLLVLSDQQDAALRIAVEAAQIAGGSVPREVYAQSVLHLSTCLYAVGKEQQAGAPAQKAVDTLRVLTAEHPDSWRLKEQLADALFNASLYPAHPPSFNALAAIREAVGLQKQLGDRIEKDRSEPRLADGLQNLAARALLAGVYDEALDASQQALQLARDLALRNPATFTASLINILYTHANVLCELERYAEAYDLVVECDNIGQDMQSESLFTTLEAGAAYMSTRARCLLGLARREEGVRGLIEGLRLYRAALESPLRRSMFESFPWFLNNAFACISMLGRTNSDALSATTDLVELARLMTENCAGQVDHYLRLVLEYHVGSLSGQS</sequence>